<gene>
    <name evidence="2" type="ORF">UO65_0939</name>
</gene>
<proteinExistence type="predicted"/>
<sequence>MSATNIDRRRFLQFSALAAGVLGTGALTGCASRASSTTAGTGTDRLRIGIADATKSTALDPRAIGYGASLMVLHHVYDSLMFIDGGKYAYGLAESVTPNADATKWTIKIRPDAKFHSGRPVTAADVAFSLQTIGAPKSTRSSVYADVDGANIKALDKTTLEVPLKRPRGDFREAVLVIFSVVFPEGTTDFTKVDGSGPYTLDTNDGKNVVLLANKGYWGAKPPLTRLDIARMADAPARLNALKAGEIDYAVGISATGAQAERANQGIELKRGGAANSNGLSFSMNVNLKPFDDPRVRRAVRLAVDRKALVDNSLLGLATPGNDVIGLGLPGYADLPERTQDLNGARELFQQAGVSELTLRIAELVPGLVGAAQLFGQQLGQAGVKLNLEQVPADTYYADLSSLAKTPFQGFYYLNRPAAVHLAAVTNAKAPFNVTGQGADHQKRLTEAQSTVDDTARAARFADIQRRFHDEGGDVLWGFQEQVDAARPGVRDVQVRDSLPLFMKASA</sequence>
<evidence type="ECO:0000313" key="2">
    <source>
        <dbReference type="EMBL" id="EWC63744.1"/>
    </source>
</evidence>
<dbReference type="GO" id="GO:0042597">
    <property type="term" value="C:periplasmic space"/>
    <property type="evidence" value="ECO:0007669"/>
    <property type="project" value="UniProtKB-ARBA"/>
</dbReference>
<comment type="caution">
    <text evidence="2">The sequence shown here is derived from an EMBL/GenBank/DDBJ whole genome shotgun (WGS) entry which is preliminary data.</text>
</comment>
<evidence type="ECO:0000259" key="1">
    <source>
        <dbReference type="Pfam" id="PF00496"/>
    </source>
</evidence>
<dbReference type="PANTHER" id="PTHR30290:SF65">
    <property type="entry name" value="MONOACYL PHOSPHATIDYLINOSITOL TETRAMANNOSIDE-BINDING PROTEIN LPQW-RELATED"/>
    <property type="match status" value="1"/>
</dbReference>
<dbReference type="NCBIfam" id="TIGR01409">
    <property type="entry name" value="TAT_signal_seq"/>
    <property type="match status" value="1"/>
</dbReference>
<dbReference type="PROSITE" id="PS51318">
    <property type="entry name" value="TAT"/>
    <property type="match status" value="1"/>
</dbReference>
<dbReference type="PATRIC" id="fig|909613.9.peg.953"/>
<dbReference type="PIRSF" id="PIRSF002741">
    <property type="entry name" value="MppA"/>
    <property type="match status" value="1"/>
</dbReference>
<dbReference type="GO" id="GO:0015833">
    <property type="term" value="P:peptide transport"/>
    <property type="evidence" value="ECO:0007669"/>
    <property type="project" value="TreeGrafter"/>
</dbReference>
<keyword evidence="3" id="KW-1185">Reference proteome</keyword>
<dbReference type="EMBL" id="AYXG01000037">
    <property type="protein sequence ID" value="EWC63744.1"/>
    <property type="molecule type" value="Genomic_DNA"/>
</dbReference>
<dbReference type="PANTHER" id="PTHR30290">
    <property type="entry name" value="PERIPLASMIC BINDING COMPONENT OF ABC TRANSPORTER"/>
    <property type="match status" value="1"/>
</dbReference>
<dbReference type="Gene3D" id="3.90.76.10">
    <property type="entry name" value="Dipeptide-binding Protein, Domain 1"/>
    <property type="match status" value="1"/>
</dbReference>
<accession>A0A8E3BIC4</accession>
<dbReference type="SUPFAM" id="SSF53850">
    <property type="entry name" value="Periplasmic binding protein-like II"/>
    <property type="match status" value="1"/>
</dbReference>
<dbReference type="Proteomes" id="UP000019277">
    <property type="component" value="Unassembled WGS sequence"/>
</dbReference>
<dbReference type="GO" id="GO:0043190">
    <property type="term" value="C:ATP-binding cassette (ABC) transporter complex"/>
    <property type="evidence" value="ECO:0007669"/>
    <property type="project" value="InterPro"/>
</dbReference>
<dbReference type="RefSeq" id="WP_035279046.1">
    <property type="nucleotide sequence ID" value="NZ_AYXG01000037.1"/>
</dbReference>
<name>W7JCK0_9PSEU</name>
<organism evidence="2 3">
    <name type="scientific">Actinokineospora spheciospongiae</name>
    <dbReference type="NCBI Taxonomy" id="909613"/>
    <lineage>
        <taxon>Bacteria</taxon>
        <taxon>Bacillati</taxon>
        <taxon>Actinomycetota</taxon>
        <taxon>Actinomycetes</taxon>
        <taxon>Pseudonocardiales</taxon>
        <taxon>Pseudonocardiaceae</taxon>
        <taxon>Actinokineospora</taxon>
    </lineage>
</organism>
<dbReference type="STRING" id="909613.UO65_0939"/>
<dbReference type="InterPro" id="IPR000914">
    <property type="entry name" value="SBP_5_dom"/>
</dbReference>
<dbReference type="OrthoDB" id="9046151at2"/>
<evidence type="ECO:0000313" key="3">
    <source>
        <dbReference type="Proteomes" id="UP000019277"/>
    </source>
</evidence>
<dbReference type="GO" id="GO:1904680">
    <property type="term" value="F:peptide transmembrane transporter activity"/>
    <property type="evidence" value="ECO:0007669"/>
    <property type="project" value="TreeGrafter"/>
</dbReference>
<accession>W7JCK0</accession>
<dbReference type="CDD" id="cd08503">
    <property type="entry name" value="PBP2_NikA_DppA_OppA_like_17"/>
    <property type="match status" value="1"/>
</dbReference>
<dbReference type="Gene3D" id="3.10.105.10">
    <property type="entry name" value="Dipeptide-binding Protein, Domain 3"/>
    <property type="match status" value="1"/>
</dbReference>
<dbReference type="InterPro" id="IPR030678">
    <property type="entry name" value="Peptide/Ni-bd"/>
</dbReference>
<dbReference type="InterPro" id="IPR039424">
    <property type="entry name" value="SBP_5"/>
</dbReference>
<dbReference type="AlphaFoldDB" id="W7JCK0"/>
<dbReference type="Pfam" id="PF00496">
    <property type="entry name" value="SBP_bac_5"/>
    <property type="match status" value="1"/>
</dbReference>
<dbReference type="InterPro" id="IPR006311">
    <property type="entry name" value="TAT_signal"/>
</dbReference>
<dbReference type="InterPro" id="IPR019546">
    <property type="entry name" value="TAT_signal_bac_arc"/>
</dbReference>
<reference evidence="2 3" key="1">
    <citation type="journal article" date="2014" name="Genome Announc.">
        <title>Draft Genome Sequence of the Antitrypanosomally Active Sponge-Associated Bacterium Actinokineospora sp. Strain EG49.</title>
        <authorList>
            <person name="Harjes J."/>
            <person name="Ryu T."/>
            <person name="Abdelmohsen U.R."/>
            <person name="Moitinho-Silva L."/>
            <person name="Horn H."/>
            <person name="Ravasi T."/>
            <person name="Hentschel U."/>
        </authorList>
    </citation>
    <scope>NUCLEOTIDE SEQUENCE [LARGE SCALE GENOMIC DNA]</scope>
    <source>
        <strain evidence="2 3">EG49</strain>
    </source>
</reference>
<feature type="domain" description="Solute-binding protein family 5" evidence="1">
    <location>
        <begin position="89"/>
        <end position="399"/>
    </location>
</feature>
<dbReference type="eggNOG" id="COG0747">
    <property type="taxonomic scope" value="Bacteria"/>
</dbReference>
<protein>
    <submittedName>
        <fullName evidence="2">ABC transporter component, periplasmic oligopeptide binding protein</fullName>
    </submittedName>
</protein>
<dbReference type="Gene3D" id="3.40.190.10">
    <property type="entry name" value="Periplasmic binding protein-like II"/>
    <property type="match status" value="1"/>
</dbReference>